<keyword evidence="6 9" id="KW-0067">ATP-binding</keyword>
<sequence>MEYLLEVKGLRTSFFTHVGEIKAIRGVDFSMEKGEIIGIVGESGSGKSVTSLSIMQLLQYPGRVIGGEINFKGKNILDCSKQEMRKIRGNEISMIFQDPMTSLNPLYTVGKQIVENILEHTELNKADAKERAIEMLRIVGIPAPEERYRNYPHEFSGGMRQRAMIAMALSCDPSLLIADEPTTALDVTIQIQILDLIKQLNQKLGMSTILITHDLGVVANMCRKILVMYAGVILEEGSAHDIFYRPKHPYTMGLLKSIPKVSGSQKERLLPIPGSPPDLLNPPTGCPFCNRCEFARNLCAQEMPPYFKEGQHRAMCWLLHEDAPKIEGYERLKGGVGNGKAVG</sequence>
<evidence type="ECO:0000313" key="10">
    <source>
        <dbReference type="Proteomes" id="UP001595916"/>
    </source>
</evidence>
<proteinExistence type="inferred from homology"/>
<evidence type="ECO:0000256" key="5">
    <source>
        <dbReference type="ARBA" id="ARBA00022741"/>
    </source>
</evidence>
<dbReference type="RefSeq" id="WP_379788572.1">
    <property type="nucleotide sequence ID" value="NZ_JBHSHL010000031.1"/>
</dbReference>
<dbReference type="InterPro" id="IPR050388">
    <property type="entry name" value="ABC_Ni/Peptide_Import"/>
</dbReference>
<comment type="caution">
    <text evidence="9">The sequence shown here is derived from an EMBL/GenBank/DDBJ whole genome shotgun (WGS) entry which is preliminary data.</text>
</comment>
<dbReference type="SMART" id="SM00382">
    <property type="entry name" value="AAA"/>
    <property type="match status" value="1"/>
</dbReference>
<keyword evidence="7" id="KW-0472">Membrane</keyword>
<keyword evidence="4" id="KW-1003">Cell membrane</keyword>
<keyword evidence="5" id="KW-0547">Nucleotide-binding</keyword>
<dbReference type="Proteomes" id="UP001595916">
    <property type="component" value="Unassembled WGS sequence"/>
</dbReference>
<feature type="domain" description="ABC transporter" evidence="8">
    <location>
        <begin position="5"/>
        <end position="255"/>
    </location>
</feature>
<dbReference type="GO" id="GO:0005524">
    <property type="term" value="F:ATP binding"/>
    <property type="evidence" value="ECO:0007669"/>
    <property type="project" value="UniProtKB-KW"/>
</dbReference>
<dbReference type="InterPro" id="IPR003439">
    <property type="entry name" value="ABC_transporter-like_ATP-bd"/>
</dbReference>
<comment type="subcellular location">
    <subcellularLocation>
        <location evidence="1">Cell membrane</location>
        <topology evidence="1">Peripheral membrane protein</topology>
    </subcellularLocation>
</comment>
<evidence type="ECO:0000313" key="9">
    <source>
        <dbReference type="EMBL" id="MFC4805028.1"/>
    </source>
</evidence>
<evidence type="ECO:0000256" key="4">
    <source>
        <dbReference type="ARBA" id="ARBA00022475"/>
    </source>
</evidence>
<reference evidence="10" key="1">
    <citation type="journal article" date="2019" name="Int. J. Syst. Evol. Microbiol.">
        <title>The Global Catalogue of Microorganisms (GCM) 10K type strain sequencing project: providing services to taxonomists for standard genome sequencing and annotation.</title>
        <authorList>
            <consortium name="The Broad Institute Genomics Platform"/>
            <consortium name="The Broad Institute Genome Sequencing Center for Infectious Disease"/>
            <person name="Wu L."/>
            <person name="Ma J."/>
        </authorList>
    </citation>
    <scope>NUCLEOTIDE SEQUENCE [LARGE SCALE GENOMIC DNA]</scope>
    <source>
        <strain evidence="10">CCUG 46385</strain>
    </source>
</reference>
<comment type="similarity">
    <text evidence="2">Belongs to the ABC transporter superfamily.</text>
</comment>
<evidence type="ECO:0000256" key="1">
    <source>
        <dbReference type="ARBA" id="ARBA00004202"/>
    </source>
</evidence>
<keyword evidence="10" id="KW-1185">Reference proteome</keyword>
<dbReference type="PANTHER" id="PTHR43297">
    <property type="entry name" value="OLIGOPEPTIDE TRANSPORT ATP-BINDING PROTEIN APPD"/>
    <property type="match status" value="1"/>
</dbReference>
<gene>
    <name evidence="9" type="ORF">ACFO4R_08030</name>
</gene>
<dbReference type="Pfam" id="PF08352">
    <property type="entry name" value="oligo_HPY"/>
    <property type="match status" value="1"/>
</dbReference>
<dbReference type="Pfam" id="PF00005">
    <property type="entry name" value="ABC_tran"/>
    <property type="match status" value="1"/>
</dbReference>
<organism evidence="9 10">
    <name type="scientific">Filifactor villosus</name>
    <dbReference type="NCBI Taxonomy" id="29374"/>
    <lineage>
        <taxon>Bacteria</taxon>
        <taxon>Bacillati</taxon>
        <taxon>Bacillota</taxon>
        <taxon>Clostridia</taxon>
        <taxon>Peptostreptococcales</taxon>
        <taxon>Filifactoraceae</taxon>
        <taxon>Filifactor</taxon>
    </lineage>
</organism>
<evidence type="ECO:0000256" key="6">
    <source>
        <dbReference type="ARBA" id="ARBA00022840"/>
    </source>
</evidence>
<name>A0ABV9QM76_9FIRM</name>
<dbReference type="InterPro" id="IPR003593">
    <property type="entry name" value="AAA+_ATPase"/>
</dbReference>
<dbReference type="InterPro" id="IPR027417">
    <property type="entry name" value="P-loop_NTPase"/>
</dbReference>
<evidence type="ECO:0000259" key="8">
    <source>
        <dbReference type="PROSITE" id="PS50893"/>
    </source>
</evidence>
<dbReference type="SUPFAM" id="SSF52540">
    <property type="entry name" value="P-loop containing nucleoside triphosphate hydrolases"/>
    <property type="match status" value="1"/>
</dbReference>
<dbReference type="PANTHER" id="PTHR43297:SF2">
    <property type="entry name" value="DIPEPTIDE TRANSPORT ATP-BINDING PROTEIN DPPD"/>
    <property type="match status" value="1"/>
</dbReference>
<dbReference type="Gene3D" id="3.40.50.300">
    <property type="entry name" value="P-loop containing nucleotide triphosphate hydrolases"/>
    <property type="match status" value="1"/>
</dbReference>
<evidence type="ECO:0000256" key="7">
    <source>
        <dbReference type="ARBA" id="ARBA00023136"/>
    </source>
</evidence>
<dbReference type="InterPro" id="IPR013563">
    <property type="entry name" value="Oligopep_ABC_C"/>
</dbReference>
<evidence type="ECO:0000256" key="3">
    <source>
        <dbReference type="ARBA" id="ARBA00022448"/>
    </source>
</evidence>
<dbReference type="NCBIfam" id="TIGR01727">
    <property type="entry name" value="oligo_HPY"/>
    <property type="match status" value="1"/>
</dbReference>
<accession>A0ABV9QM76</accession>
<protein>
    <submittedName>
        <fullName evidence="9">ABC transporter ATP-binding protein</fullName>
    </submittedName>
</protein>
<evidence type="ECO:0000256" key="2">
    <source>
        <dbReference type="ARBA" id="ARBA00005417"/>
    </source>
</evidence>
<dbReference type="InterPro" id="IPR017871">
    <property type="entry name" value="ABC_transporter-like_CS"/>
</dbReference>
<dbReference type="PROSITE" id="PS00211">
    <property type="entry name" value="ABC_TRANSPORTER_1"/>
    <property type="match status" value="1"/>
</dbReference>
<dbReference type="EMBL" id="JBHSHL010000031">
    <property type="protein sequence ID" value="MFC4805028.1"/>
    <property type="molecule type" value="Genomic_DNA"/>
</dbReference>
<dbReference type="CDD" id="cd03257">
    <property type="entry name" value="ABC_NikE_OppD_transporters"/>
    <property type="match status" value="1"/>
</dbReference>
<dbReference type="PROSITE" id="PS50893">
    <property type="entry name" value="ABC_TRANSPORTER_2"/>
    <property type="match status" value="1"/>
</dbReference>
<keyword evidence="3" id="KW-0813">Transport</keyword>